<feature type="transmembrane region" description="Helical" evidence="7">
    <location>
        <begin position="227"/>
        <end position="248"/>
    </location>
</feature>
<dbReference type="Gene3D" id="1.20.1640.10">
    <property type="entry name" value="Multidrug efflux transporter AcrB transmembrane domain"/>
    <property type="match status" value="1"/>
</dbReference>
<dbReference type="SUPFAM" id="SSF82866">
    <property type="entry name" value="Multidrug efflux transporter AcrB transmembrane domain"/>
    <property type="match status" value="1"/>
</dbReference>
<dbReference type="GO" id="GO:0022857">
    <property type="term" value="F:transmembrane transporter activity"/>
    <property type="evidence" value="ECO:0007669"/>
    <property type="project" value="TreeGrafter"/>
</dbReference>
<feature type="transmembrane region" description="Helical" evidence="7">
    <location>
        <begin position="394"/>
        <end position="414"/>
    </location>
</feature>
<dbReference type="InterPro" id="IPR053958">
    <property type="entry name" value="HMGCR/SNAP/NPC1-like_SSD"/>
</dbReference>
<evidence type="ECO:0000256" key="2">
    <source>
        <dbReference type="ARBA" id="ARBA00022692"/>
    </source>
</evidence>
<evidence type="ECO:0000256" key="3">
    <source>
        <dbReference type="ARBA" id="ARBA00022989"/>
    </source>
</evidence>
<dbReference type="Pfam" id="PF12349">
    <property type="entry name" value="Sterol-sensing"/>
    <property type="match status" value="1"/>
</dbReference>
<dbReference type="GO" id="GO:0007224">
    <property type="term" value="P:smoothened signaling pathway"/>
    <property type="evidence" value="ECO:0007669"/>
    <property type="project" value="TreeGrafter"/>
</dbReference>
<evidence type="ECO:0000256" key="1">
    <source>
        <dbReference type="ARBA" id="ARBA00004141"/>
    </source>
</evidence>
<evidence type="ECO:0000259" key="8">
    <source>
        <dbReference type="PROSITE" id="PS50156"/>
    </source>
</evidence>
<dbReference type="PANTHER" id="PTHR45951">
    <property type="entry name" value="PROTEIN DISPATCHED-RELATED"/>
    <property type="match status" value="1"/>
</dbReference>
<keyword evidence="3 7" id="KW-1133">Transmembrane helix</keyword>
<evidence type="ECO:0000256" key="5">
    <source>
        <dbReference type="ARBA" id="ARBA00023180"/>
    </source>
</evidence>
<evidence type="ECO:0000256" key="7">
    <source>
        <dbReference type="SAM" id="Phobius"/>
    </source>
</evidence>
<comment type="subcellular location">
    <subcellularLocation>
        <location evidence="1">Membrane</location>
        <topology evidence="1">Multi-pass membrane protein</topology>
    </subcellularLocation>
</comment>
<sequence length="537" mass="60968">MCQLQNQIIAIPSYGEFCQREELTDTCCRPWSLPNYAALLVNKSSCFDLNTTDVVTLQNLLVMCFEYYHDLKLSNDCSEFSPCQAPSECTHGNIVYNILHFLTDYNFIRMNDTTVFMKYAMIFVPVASTSKILPLFHEWEDTELKNELVQVVSMDLGLENELFNESLLTDVWLVSLGGIFVMTCIWLYTTSIFVTLMVCVAVLFSLGLAYFAYTLVFKMSFFPYMNLLAVVVIIGIGADNAFLFVKIWQCVLAERFTKSAKSTSSTHATPIVEGGSEHTETLQNLMASAFHHSALSMFVSSLTTATAFFSSYTSSITAIKCFGVFAGTVAVTNYFLMITWLPAVVCIMERLSACASCNSKLPIQKLLLMCNKSITKFCHLYETAITKAVMNYSIIWICLFGTIGLCSTVIVLYAPGLQLPDTDHFQLFSSSHPFEIYNSKMKNEFWFEKSMSAYENFKLPMRFVWGIQPVDDGDYTDPFSHGNLYFDNSFNISTKAAQVWLLDFCKKIRKQPFYEITFGLLLPNCFIENFISLMDRM</sequence>
<dbReference type="EMBL" id="GDHF01016890">
    <property type="protein sequence ID" value="JAI35424.1"/>
    <property type="molecule type" value="Transcribed_RNA"/>
</dbReference>
<keyword evidence="5" id="KW-0325">Glycoprotein</keyword>
<feature type="transmembrane region" description="Helical" evidence="7">
    <location>
        <begin position="321"/>
        <end position="341"/>
    </location>
</feature>
<dbReference type="PANTHER" id="PTHR45951:SF3">
    <property type="entry name" value="PROTEIN DISPATCHED"/>
    <property type="match status" value="1"/>
</dbReference>
<evidence type="ECO:0000256" key="6">
    <source>
        <dbReference type="ARBA" id="ARBA00038046"/>
    </source>
</evidence>
<name>A0A0K8V8Z5_BACLA</name>
<evidence type="ECO:0000256" key="4">
    <source>
        <dbReference type="ARBA" id="ARBA00023136"/>
    </source>
</evidence>
<feature type="domain" description="SSD" evidence="8">
    <location>
        <begin position="191"/>
        <end position="347"/>
    </location>
</feature>
<dbReference type="AlphaFoldDB" id="A0A0K8V8Z5"/>
<dbReference type="InterPro" id="IPR000731">
    <property type="entry name" value="SSD"/>
</dbReference>
<dbReference type="InterPro" id="IPR052081">
    <property type="entry name" value="Dispatched_Hh_regulator"/>
</dbReference>
<reference evidence="9" key="1">
    <citation type="submission" date="2015-06" db="EMBL/GenBank/DDBJ databases">
        <authorList>
            <person name="Hoefler B.C."/>
            <person name="Straight P.D."/>
        </authorList>
    </citation>
    <scope>NUCLEOTIDE SEQUENCE</scope>
</reference>
<dbReference type="GO" id="GO:0016020">
    <property type="term" value="C:membrane"/>
    <property type="evidence" value="ECO:0007669"/>
    <property type="project" value="UniProtKB-SubCell"/>
</dbReference>
<feature type="transmembrane region" description="Helical" evidence="7">
    <location>
        <begin position="167"/>
        <end position="188"/>
    </location>
</feature>
<protein>
    <submittedName>
        <fullName evidence="9">Protein dispatched</fullName>
    </submittedName>
</protein>
<dbReference type="PROSITE" id="PS50156">
    <property type="entry name" value="SSD"/>
    <property type="match status" value="1"/>
</dbReference>
<keyword evidence="4 7" id="KW-0472">Membrane</keyword>
<comment type="similarity">
    <text evidence="6">Belongs to the dispatched family.</text>
</comment>
<evidence type="ECO:0000313" key="9">
    <source>
        <dbReference type="EMBL" id="JAI35424.1"/>
    </source>
</evidence>
<proteinExistence type="inferred from homology"/>
<feature type="transmembrane region" description="Helical" evidence="7">
    <location>
        <begin position="289"/>
        <end position="309"/>
    </location>
</feature>
<organism evidence="9">
    <name type="scientific">Bactrocera latifrons</name>
    <name type="common">Malaysian fruit fly</name>
    <name type="synonym">Chaetodacus latifrons</name>
    <dbReference type="NCBI Taxonomy" id="174628"/>
    <lineage>
        <taxon>Eukaryota</taxon>
        <taxon>Metazoa</taxon>
        <taxon>Ecdysozoa</taxon>
        <taxon>Arthropoda</taxon>
        <taxon>Hexapoda</taxon>
        <taxon>Insecta</taxon>
        <taxon>Pterygota</taxon>
        <taxon>Neoptera</taxon>
        <taxon>Endopterygota</taxon>
        <taxon>Diptera</taxon>
        <taxon>Brachycera</taxon>
        <taxon>Muscomorpha</taxon>
        <taxon>Tephritoidea</taxon>
        <taxon>Tephritidae</taxon>
        <taxon>Bactrocera</taxon>
        <taxon>Bactrocera</taxon>
    </lineage>
</organism>
<dbReference type="OrthoDB" id="193905at2759"/>
<gene>
    <name evidence="9" type="primary">disp_3</name>
    <name evidence="9" type="ORF">c0_g1_i2</name>
</gene>
<accession>A0A0K8V8Z5</accession>
<feature type="transmembrane region" description="Helical" evidence="7">
    <location>
        <begin position="194"/>
        <end position="215"/>
    </location>
</feature>
<keyword evidence="2 7" id="KW-0812">Transmembrane</keyword>